<evidence type="ECO:0000256" key="1">
    <source>
        <dbReference type="ARBA" id="ARBA00022553"/>
    </source>
</evidence>
<dbReference type="SUPFAM" id="SSF55874">
    <property type="entry name" value="ATPase domain of HSP90 chaperone/DNA topoisomerase II/histidine kinase"/>
    <property type="match status" value="1"/>
</dbReference>
<feature type="domain" description="Response regulatory" evidence="3">
    <location>
        <begin position="369"/>
        <end position="485"/>
    </location>
</feature>
<dbReference type="PROSITE" id="PS50110">
    <property type="entry name" value="RESPONSE_REGULATORY"/>
    <property type="match status" value="1"/>
</dbReference>
<name>A0A1W1EAF2_9ZZZZ</name>
<evidence type="ECO:0000313" key="4">
    <source>
        <dbReference type="EMBL" id="SFV90945.1"/>
    </source>
</evidence>
<dbReference type="AlphaFoldDB" id="A0A1W1EAF2"/>
<dbReference type="PANTHER" id="PTHR45339:SF1">
    <property type="entry name" value="HYBRID SIGNAL TRANSDUCTION HISTIDINE KINASE J"/>
    <property type="match status" value="1"/>
</dbReference>
<dbReference type="InterPro" id="IPR001789">
    <property type="entry name" value="Sig_transdc_resp-reg_receiver"/>
</dbReference>
<dbReference type="Gene3D" id="3.30.565.10">
    <property type="entry name" value="Histidine kinase-like ATPase, C-terminal domain"/>
    <property type="match status" value="1"/>
</dbReference>
<dbReference type="SUPFAM" id="SSF52172">
    <property type="entry name" value="CheY-like"/>
    <property type="match status" value="1"/>
</dbReference>
<reference evidence="4" key="1">
    <citation type="submission" date="2016-10" db="EMBL/GenBank/DDBJ databases">
        <authorList>
            <person name="de Groot N.N."/>
        </authorList>
    </citation>
    <scope>NUCLEOTIDE SEQUENCE</scope>
</reference>
<evidence type="ECO:0000259" key="3">
    <source>
        <dbReference type="PROSITE" id="PS50110"/>
    </source>
</evidence>
<protein>
    <submittedName>
        <fullName evidence="4">FOG: CheY-like receiver</fullName>
    </submittedName>
</protein>
<dbReference type="Gene3D" id="3.40.50.2300">
    <property type="match status" value="1"/>
</dbReference>
<dbReference type="Pfam" id="PF00072">
    <property type="entry name" value="Response_reg"/>
    <property type="match status" value="1"/>
</dbReference>
<accession>A0A1W1EAF2</accession>
<dbReference type="InterPro" id="IPR036890">
    <property type="entry name" value="HATPase_C_sf"/>
</dbReference>
<dbReference type="PANTHER" id="PTHR45339">
    <property type="entry name" value="HYBRID SIGNAL TRANSDUCTION HISTIDINE KINASE J"/>
    <property type="match status" value="1"/>
</dbReference>
<dbReference type="CDD" id="cd17546">
    <property type="entry name" value="REC_hyHK_CKI1_RcsC-like"/>
    <property type="match status" value="1"/>
</dbReference>
<dbReference type="InterPro" id="IPR011006">
    <property type="entry name" value="CheY-like_superfamily"/>
</dbReference>
<dbReference type="EMBL" id="FPIB01000026">
    <property type="protein sequence ID" value="SFV90945.1"/>
    <property type="molecule type" value="Genomic_DNA"/>
</dbReference>
<sequence>MKKLYERMVSTFKRSTEHTPEENRSDTASAAEILETFKIENQKIKIENQPFRLSGLLHILTNKLSKELKDQEHKLYYDVDQDVGRYLVGDNDYIEQVLRPVLKQLILLNTRSEIILHISKEKESRIIFDASNPKATLPKSFLEHFEQAAAVKNDPLQQDIIKAKHIATAMGGALEIKSSRRGGSHFLFSIPYIPDKHSKSNQEKLKSELKNKRVLFIGKDPYDTKYVQSIFTIFGLKIENMQFDLFERKKPDLSKYNMAILRSTDLTPKHIGFFKNFRQKDKSGFKLIIIHELFEHQTKIELTKPIADAELYSPVIIGDVEEILNHMYIFKSKAVKGISNMEVFDPASFIVTGQRDPTKEDMEYFRGAHIAVAEDSKVDQRVMRNILDVDGIKMFMVNNGKAMLELLEKEEIDIIFTDINMPIMDGLTMTKEIRNNPKYKNLPIISISSLAFQHEIKAMQLAGMNASIAKPISAQDVYRALERFLKITPKMQARYAQLIRERNAPAEYYGNPAVLNVKRGIEDAGSKLQYIELLNETLEIVEGTQEELRKLILEGNYLALQSYARSMITLYGNIHADEMVSMFKEIMVYLSTNKSKSFLAEYILLYKKNFKHLKKEIDAFKNYITQNVL</sequence>
<gene>
    <name evidence="4" type="ORF">MNB_SV-4-499</name>
</gene>
<keyword evidence="1" id="KW-0597">Phosphoprotein</keyword>
<proteinExistence type="predicted"/>
<dbReference type="GO" id="GO:0000160">
    <property type="term" value="P:phosphorelay signal transduction system"/>
    <property type="evidence" value="ECO:0007669"/>
    <property type="project" value="UniProtKB-KW"/>
</dbReference>
<dbReference type="SMART" id="SM00448">
    <property type="entry name" value="REC"/>
    <property type="match status" value="1"/>
</dbReference>
<evidence type="ECO:0000256" key="2">
    <source>
        <dbReference type="ARBA" id="ARBA00023012"/>
    </source>
</evidence>
<keyword evidence="2" id="KW-0902">Two-component regulatory system</keyword>
<organism evidence="4">
    <name type="scientific">hydrothermal vent metagenome</name>
    <dbReference type="NCBI Taxonomy" id="652676"/>
    <lineage>
        <taxon>unclassified sequences</taxon>
        <taxon>metagenomes</taxon>
        <taxon>ecological metagenomes</taxon>
    </lineage>
</organism>